<dbReference type="SUPFAM" id="SSF51556">
    <property type="entry name" value="Metallo-dependent hydrolases"/>
    <property type="match status" value="1"/>
</dbReference>
<dbReference type="Proteomes" id="UP001185863">
    <property type="component" value="Unassembled WGS sequence"/>
</dbReference>
<keyword evidence="1" id="KW-0456">Lyase</keyword>
<dbReference type="GO" id="GO:0016787">
    <property type="term" value="F:hydrolase activity"/>
    <property type="evidence" value="ECO:0007669"/>
    <property type="project" value="InterPro"/>
</dbReference>
<dbReference type="AlphaFoldDB" id="A0AAE4UZI0"/>
<feature type="domain" description="Amidohydrolase-related" evidence="2">
    <location>
        <begin position="82"/>
        <end position="355"/>
    </location>
</feature>
<reference evidence="3" key="1">
    <citation type="submission" date="2023-10" db="EMBL/GenBank/DDBJ databases">
        <title>Development of a sustainable strategy for remediation of hydrocarbon-contaminated territories based on the waste exchange concept.</title>
        <authorList>
            <person name="Krivoruchko A."/>
        </authorList>
    </citation>
    <scope>NUCLEOTIDE SEQUENCE</scope>
    <source>
        <strain evidence="3">IEGM 68</strain>
    </source>
</reference>
<evidence type="ECO:0000313" key="3">
    <source>
        <dbReference type="EMBL" id="MDV7265497.1"/>
    </source>
</evidence>
<dbReference type="InterPro" id="IPR006680">
    <property type="entry name" value="Amidohydro-rel"/>
</dbReference>
<sequence>MTKAISTGQDQQEVEKIWAHSGDSHLMEPEDLWTARLPKRLADRAPRSERGEKYEIVYIDGMQIDRQLNDFMDAMRPPGFKDLNIRLQDLDREGVRNQLAFPSMGFWVNNIRDPELEVSVARAWNDWAMEDVMGKQDRIFAPAIVPLQRVEDAVAEAERAAEMGFRALYFPCGIDDDRAWGLDIWEPLWAAAEELKLPLCWHIGTGAATVVYRGPGGAVVNYMETTYPGMRVITHLVAGGALDRHPDLKVLVAEGGAGWVPAIGDRMDEGYRQHGMFVRPRLSRLPSEIIRQQVFASFQHDISAVQVIEDTNYNNVLWGDDYPHLEGTYGHTQETLRTVFSGVDLKTRDRVLHGAFEELFPAV</sequence>
<evidence type="ECO:0000259" key="2">
    <source>
        <dbReference type="Pfam" id="PF04909"/>
    </source>
</evidence>
<dbReference type="PANTHER" id="PTHR21240">
    <property type="entry name" value="2-AMINO-3-CARBOXYLMUCONATE-6-SEMIALDEHYDE DECARBOXYLASE"/>
    <property type="match status" value="1"/>
</dbReference>
<dbReference type="Pfam" id="PF04909">
    <property type="entry name" value="Amidohydro_2"/>
    <property type="match status" value="1"/>
</dbReference>
<dbReference type="GO" id="GO:0005737">
    <property type="term" value="C:cytoplasm"/>
    <property type="evidence" value="ECO:0007669"/>
    <property type="project" value="TreeGrafter"/>
</dbReference>
<dbReference type="GO" id="GO:0016831">
    <property type="term" value="F:carboxy-lyase activity"/>
    <property type="evidence" value="ECO:0007669"/>
    <property type="project" value="InterPro"/>
</dbReference>
<dbReference type="EMBL" id="JAWLUP010000026">
    <property type="protein sequence ID" value="MDV7265497.1"/>
    <property type="molecule type" value="Genomic_DNA"/>
</dbReference>
<organism evidence="3 4">
    <name type="scientific">Rhodococcus oxybenzonivorans</name>
    <dbReference type="NCBI Taxonomy" id="1990687"/>
    <lineage>
        <taxon>Bacteria</taxon>
        <taxon>Bacillati</taxon>
        <taxon>Actinomycetota</taxon>
        <taxon>Actinomycetes</taxon>
        <taxon>Mycobacteriales</taxon>
        <taxon>Nocardiaceae</taxon>
        <taxon>Rhodococcus</taxon>
    </lineage>
</organism>
<dbReference type="RefSeq" id="WP_213575722.1">
    <property type="nucleotide sequence ID" value="NZ_JAWLUP010000026.1"/>
</dbReference>
<dbReference type="PANTHER" id="PTHR21240:SF28">
    <property type="entry name" value="ISO-OROTATE DECARBOXYLASE (EUROFUNG)"/>
    <property type="match status" value="1"/>
</dbReference>
<proteinExistence type="predicted"/>
<accession>A0AAE4UZI0</accession>
<dbReference type="InterPro" id="IPR032465">
    <property type="entry name" value="ACMSD"/>
</dbReference>
<evidence type="ECO:0000313" key="4">
    <source>
        <dbReference type="Proteomes" id="UP001185863"/>
    </source>
</evidence>
<protein>
    <submittedName>
        <fullName evidence="3">Amidohydrolase family protein</fullName>
    </submittedName>
</protein>
<comment type="caution">
    <text evidence="3">The sequence shown here is derived from an EMBL/GenBank/DDBJ whole genome shotgun (WGS) entry which is preliminary data.</text>
</comment>
<gene>
    <name evidence="3" type="ORF">R4315_13185</name>
</gene>
<dbReference type="InterPro" id="IPR032466">
    <property type="entry name" value="Metal_Hydrolase"/>
</dbReference>
<dbReference type="Gene3D" id="3.20.20.140">
    <property type="entry name" value="Metal-dependent hydrolases"/>
    <property type="match status" value="1"/>
</dbReference>
<name>A0AAE4UZI0_9NOCA</name>
<evidence type="ECO:0000256" key="1">
    <source>
        <dbReference type="ARBA" id="ARBA00023239"/>
    </source>
</evidence>
<dbReference type="GO" id="GO:0019748">
    <property type="term" value="P:secondary metabolic process"/>
    <property type="evidence" value="ECO:0007669"/>
    <property type="project" value="TreeGrafter"/>
</dbReference>